<protein>
    <submittedName>
        <fullName evidence="3">Uncharacterized protein</fullName>
    </submittedName>
</protein>
<dbReference type="Proteomes" id="UP001530293">
    <property type="component" value="Unassembled WGS sequence"/>
</dbReference>
<proteinExistence type="predicted"/>
<feature type="transmembrane region" description="Helical" evidence="2">
    <location>
        <begin position="236"/>
        <end position="260"/>
    </location>
</feature>
<keyword evidence="2" id="KW-0472">Membrane</keyword>
<feature type="region of interest" description="Disordered" evidence="1">
    <location>
        <begin position="13"/>
        <end position="38"/>
    </location>
</feature>
<feature type="compositionally biased region" description="Basic and acidic residues" evidence="1">
    <location>
        <begin position="59"/>
        <end position="74"/>
    </location>
</feature>
<comment type="caution">
    <text evidence="3">The sequence shown here is derived from an EMBL/GenBank/DDBJ whole genome shotgun (WGS) entry which is preliminary data.</text>
</comment>
<evidence type="ECO:0000256" key="1">
    <source>
        <dbReference type="SAM" id="MobiDB-lite"/>
    </source>
</evidence>
<evidence type="ECO:0000313" key="4">
    <source>
        <dbReference type="Proteomes" id="UP001530293"/>
    </source>
</evidence>
<dbReference type="EMBL" id="JALLBG020000147">
    <property type="protein sequence ID" value="KAL3761758.1"/>
    <property type="molecule type" value="Genomic_DNA"/>
</dbReference>
<feature type="compositionally biased region" description="Low complexity" evidence="1">
    <location>
        <begin position="314"/>
        <end position="332"/>
    </location>
</feature>
<feature type="compositionally biased region" description="Polar residues" evidence="1">
    <location>
        <begin position="27"/>
        <end position="38"/>
    </location>
</feature>
<feature type="compositionally biased region" description="Pro residues" evidence="1">
    <location>
        <begin position="215"/>
        <end position="224"/>
    </location>
</feature>
<feature type="region of interest" description="Disordered" evidence="1">
    <location>
        <begin position="311"/>
        <end position="332"/>
    </location>
</feature>
<keyword evidence="4" id="KW-1185">Reference proteome</keyword>
<evidence type="ECO:0000313" key="3">
    <source>
        <dbReference type="EMBL" id="KAL3761758.1"/>
    </source>
</evidence>
<accession>A0ABD3MD84</accession>
<keyword evidence="2" id="KW-1133">Transmembrane helix</keyword>
<gene>
    <name evidence="3" type="ORF">ACHAWU_001274</name>
</gene>
<feature type="region of interest" description="Disordered" evidence="1">
    <location>
        <begin position="59"/>
        <end position="102"/>
    </location>
</feature>
<evidence type="ECO:0000256" key="2">
    <source>
        <dbReference type="SAM" id="Phobius"/>
    </source>
</evidence>
<name>A0ABD3MD84_9STRA</name>
<sequence>MWYSLAIVELRNAKRSDSATSTTSTANQNKELPASSSPLVGNKFQIFERWLADNGLLDTHREDDTTNRDLDTKSDGPSPHLPQPSDSNGPPQNYPLPLESDSSLSLPTPISFTDALNQASAPLIFANESGKVECTSSFSSSCDRINSTVSIDNDKQQLPGTSQCGDDVVVSVGSIQNNSVVPAQQPPITILETTLVDEEVCDAVPFQVDRNSRLPPSPSSPSPPDNRHRGRWKRNLGYYVFLGLVSIAIGAVVASIVVTLTNNSKTNSESIGTDNPLETAPTEALGGVTMSPETLAPSAAAAFVTDSDSPFTLAPSTDAPSTDAPSTPAPSTLASVVASPSSTNCTFCEGYAIHSELISGNNMTCSQVNEYAPTLSTGSDECTLLQLAEAECCKGNSTPVSPQEAIDKIQSMIDEVMDDSEPSSAPMGAPANLTTT</sequence>
<organism evidence="3 4">
    <name type="scientific">Discostella pseudostelligera</name>
    <dbReference type="NCBI Taxonomy" id="259834"/>
    <lineage>
        <taxon>Eukaryota</taxon>
        <taxon>Sar</taxon>
        <taxon>Stramenopiles</taxon>
        <taxon>Ochrophyta</taxon>
        <taxon>Bacillariophyta</taxon>
        <taxon>Coscinodiscophyceae</taxon>
        <taxon>Thalassiosirophycidae</taxon>
        <taxon>Stephanodiscales</taxon>
        <taxon>Stephanodiscaceae</taxon>
        <taxon>Discostella</taxon>
    </lineage>
</organism>
<dbReference type="AlphaFoldDB" id="A0ABD3MD84"/>
<feature type="region of interest" description="Disordered" evidence="1">
    <location>
        <begin position="207"/>
        <end position="230"/>
    </location>
</feature>
<keyword evidence="2" id="KW-0812">Transmembrane</keyword>
<reference evidence="3 4" key="1">
    <citation type="submission" date="2024-10" db="EMBL/GenBank/DDBJ databases">
        <title>Updated reference genomes for cyclostephanoid diatoms.</title>
        <authorList>
            <person name="Roberts W.R."/>
            <person name="Alverson A.J."/>
        </authorList>
    </citation>
    <scope>NUCLEOTIDE SEQUENCE [LARGE SCALE GENOMIC DNA]</scope>
    <source>
        <strain evidence="3 4">AJA232-27</strain>
    </source>
</reference>